<dbReference type="GO" id="GO:0005794">
    <property type="term" value="C:Golgi apparatus"/>
    <property type="evidence" value="ECO:0007669"/>
    <property type="project" value="TreeGrafter"/>
</dbReference>
<dbReference type="InterPro" id="IPR011989">
    <property type="entry name" value="ARM-like"/>
</dbReference>
<dbReference type="InterPro" id="IPR046837">
    <property type="entry name" value="Laa1/Sip1/HEATR5-like_HEAT"/>
</dbReference>
<proteinExistence type="inferred from homology"/>
<dbReference type="PANTHER" id="PTHR21663:SF0">
    <property type="entry name" value="HEAT REPEAT-CONTAINING PROTEIN 5B"/>
    <property type="match status" value="1"/>
</dbReference>
<evidence type="ECO:0000259" key="3">
    <source>
        <dbReference type="Pfam" id="PF25808"/>
    </source>
</evidence>
<feature type="domain" description="LAA1-like C-terminal TPR repeats" evidence="3">
    <location>
        <begin position="1848"/>
        <end position="2019"/>
    </location>
</feature>
<sequence>MSEVTDLKFESKVADEQPAEKQPYYILTWVSKIITYLQHNKSLEDATQTFLVTELNQLLTYIEKSKELPALISKSIRLEISKAYQEIYSGTNRRLLFETVSFLIKFISASKADKYTDFKHLAVAVLGSIYEVAGDGVISVSALCGITLVKGLKGASSYAGYRASVIKTLAHVTLAAGHIFDDSLVKDLWKAAKSHVADKSAKVSAASFHLFQALIQHRSHFKTLSDFETVKGLYLKALDSPYGLVRQSAAKCFASSLIVLTNESTLQQAVAQSTGKSKNDDDEKEKEKPSTSKVKLLYAIDFTESLKILATSYTHASATTRVRVGIIETLTTFISLNDPAIIESRFFEIASVLLVDVLSNQNISNNRHKFILARSHTVFIIKDIIASEIMEEFGQTSAIKLLVNEILKNYPAVLSEQVEPSKETLIGTLESIEALMSLLGSAIAPVSEVLVNSLTQLISHPSFSVQVATCSCIRALVLLAPTHIIPLLNKGILHINNDLPQLAAKKVPAHSIIGYARMVSVLISLTYIKPLYSSIDLASRILSMATSLLKSNGDVDVFTSTVQIQVAWLLVSGLMPLGPSFVKIHLSHLLLLWKNALPKNIGKERYNEKSTLELCYLYHIRHCAIGSLVSFFANNSKLITADVARRGVGFLYNTTIFMSSINSKQLLDDEPSHLLDRSLTLQDYDYMLKRRILQCYVYLSQYSHTIDSLPANVLPSALATFADPEKFTSLNISTAIAANSGSVDSIWQMADNFAFGLTTKISGFDITDIQSDRTPNRHNKRNSIMEPIKDIQDSHWLSETDLLDTLEKQINTPVLSASEQDPDSLLHLQEEGHLYVASTPSPTAVTNLSMELFSTLFPYQPAKVQESLLVQLNKYILGIATSSNNGRPFAIVVNSVVAIHNLLHFTFSSGFINREHIRNPKVVAAFIELLKSTVKNSDEYVRNVSAQSLGMICSIAGSSTLAAEVIKMLIDEIVENRDPNARGGCALGLAYILKYVGGMFANLQLKTVLGILVSLATDPHPTVHFWALEAMSITISSVGLSFATYSSTTLSTLSKLYLLESHGDESSSNASSNLEVLYSSQQNIARCIHALVEILGPDLQDNSKSRGIVITLLQQFGFSDSYRTVVESIKSSQELMIFAPDMVDLQLFVPPLTKHLLTSHSTPLRNAAIDGLYQLIKTHSVGIFSIAGNDLKYDIWLAYDYTPDNKTIKNFIQRWLEQTATSEPLEWIARIQAVLFKPRKSFKPSVSSTKKVMEANLADEEVEGFANANDSGEKGGNASFDQPLKWQTRALAVEMLRELINLNLKDKDSVEVTKSPILFKVGELIRIAFTASTSSVIELRLLGVQLLNDILVSLRDVEDPDFKEVSLLEQYQAQIGSALTPAFSGDTSPELAAQAIGVCATFIGAGIIKNVDRMGRILKLLTSALESCSAKAITLGDLKTLSPNAQVMLKMAVLSSWAELQIASTSPDYSMLEEVVKPYISSLIPLWLASLREFAQLRFEPEQSSSLSIGGSSMDYMYSALSRNSVLPFYQRSWIQLVDAIASLIEVDRDLVFDIMNEKERVNTNSESDDINYSNEPAAFFFVLFGICFESLVRPQQTLGADGQPDQRLQVLTALNRILHPSVCGNAIYKDMVFVETIDVLGRIVLTGTPAEQQAVIDIAYRLCMNHPGNIVNNKATDEDDDGLSENVDQLFELVRIVMLVLTSIFPFLADAARPGIPIVNTNIVGIKLVCSSLEYLVQMIEVFPHVIRVDLYSCLLYVFGKTLGKSESVTLSKLSMIPFKKLVSNMTKTLESHPDTEEPVKKATITAISHFITMFKTETSLESKEINLLAIVIIFNGASKFLKPEASLINELSNLLVESLAFPGFQKVASECIQTLLISSFSTNIGKTLVVETIPQLVSLATEDGCAVADNGDSEKPKVNMIPRFVLEILVNFTKTLSGEQLVSLMAITVPLLLWFSDEENSEIPVETRKAYVNQKLLELVGYNSQVFKDLLQHGLSEWQREMVEYIMLSGQNNSNAEEISTENDKPETHIQLKSFT</sequence>
<dbReference type="GO" id="GO:0008104">
    <property type="term" value="P:intracellular protein localization"/>
    <property type="evidence" value="ECO:0007669"/>
    <property type="project" value="TreeGrafter"/>
</dbReference>
<dbReference type="InterPro" id="IPR016024">
    <property type="entry name" value="ARM-type_fold"/>
</dbReference>
<dbReference type="Pfam" id="PF25808">
    <property type="entry name" value="TPR_LAA1_C"/>
    <property type="match status" value="1"/>
</dbReference>
<dbReference type="GO" id="GO:0042147">
    <property type="term" value="P:retrograde transport, endosome to Golgi"/>
    <property type="evidence" value="ECO:0007669"/>
    <property type="project" value="TreeGrafter"/>
</dbReference>
<name>A0A0J9X8Y0_GEOCN</name>
<dbReference type="PANTHER" id="PTHR21663">
    <property type="entry name" value="HYPOTHETICAL HEAT DOMAIN-CONTAINING"/>
    <property type="match status" value="1"/>
</dbReference>
<evidence type="ECO:0000256" key="2">
    <source>
        <dbReference type="SAM" id="MobiDB-lite"/>
    </source>
</evidence>
<gene>
    <name evidence="4" type="ORF">BN980_GECA05s04773g</name>
</gene>
<dbReference type="STRING" id="1173061.A0A0J9X8Y0"/>
<evidence type="ECO:0000256" key="1">
    <source>
        <dbReference type="ARBA" id="ARBA00008304"/>
    </source>
</evidence>
<dbReference type="Pfam" id="PF20210">
    <property type="entry name" value="Laa1_Sip1_HTR5"/>
    <property type="match status" value="1"/>
</dbReference>
<feature type="compositionally biased region" description="Basic and acidic residues" evidence="2">
    <location>
        <begin position="277"/>
        <end position="290"/>
    </location>
</feature>
<reference evidence="4" key="1">
    <citation type="submission" date="2014-03" db="EMBL/GenBank/DDBJ databases">
        <authorList>
            <person name="Casaregola S."/>
        </authorList>
    </citation>
    <scope>NUCLEOTIDE SEQUENCE [LARGE SCALE GENOMIC DNA]</scope>
    <source>
        <strain evidence="4">CLIB 918</strain>
    </source>
</reference>
<protein>
    <submittedName>
        <fullName evidence="4">Similar to Saccharomyces cerevisiae YJL207C LAA1 AP-1 accessory protein</fullName>
    </submittedName>
</protein>
<organism evidence="4 5">
    <name type="scientific">Geotrichum candidum</name>
    <name type="common">Oospora lactis</name>
    <name type="synonym">Dipodascus geotrichum</name>
    <dbReference type="NCBI Taxonomy" id="1173061"/>
    <lineage>
        <taxon>Eukaryota</taxon>
        <taxon>Fungi</taxon>
        <taxon>Dikarya</taxon>
        <taxon>Ascomycota</taxon>
        <taxon>Saccharomycotina</taxon>
        <taxon>Dipodascomycetes</taxon>
        <taxon>Dipodascales</taxon>
        <taxon>Dipodascaceae</taxon>
        <taxon>Geotrichum</taxon>
    </lineage>
</organism>
<evidence type="ECO:0000313" key="4">
    <source>
        <dbReference type="EMBL" id="CDO53632.1"/>
    </source>
</evidence>
<dbReference type="GO" id="GO:0016020">
    <property type="term" value="C:membrane"/>
    <property type="evidence" value="ECO:0007669"/>
    <property type="project" value="TreeGrafter"/>
</dbReference>
<dbReference type="EMBL" id="CCBN010000005">
    <property type="protein sequence ID" value="CDO53632.1"/>
    <property type="molecule type" value="Genomic_DNA"/>
</dbReference>
<dbReference type="InterPro" id="IPR057981">
    <property type="entry name" value="TPR_LAA1-like_C"/>
</dbReference>
<keyword evidence="5" id="KW-1185">Reference proteome</keyword>
<feature type="region of interest" description="Disordered" evidence="2">
    <location>
        <begin position="271"/>
        <end position="290"/>
    </location>
</feature>
<dbReference type="GO" id="GO:0006897">
    <property type="term" value="P:endocytosis"/>
    <property type="evidence" value="ECO:0007669"/>
    <property type="project" value="TreeGrafter"/>
</dbReference>
<dbReference type="Proteomes" id="UP000242525">
    <property type="component" value="Unassembled WGS sequence"/>
</dbReference>
<dbReference type="GO" id="GO:0030139">
    <property type="term" value="C:endocytic vesicle"/>
    <property type="evidence" value="ECO:0007669"/>
    <property type="project" value="TreeGrafter"/>
</dbReference>
<comment type="similarity">
    <text evidence="1">Belongs to the HEATR5 family.</text>
</comment>
<dbReference type="OrthoDB" id="192608at2759"/>
<evidence type="ECO:0000313" key="5">
    <source>
        <dbReference type="Proteomes" id="UP000242525"/>
    </source>
</evidence>
<comment type="caution">
    <text evidence="4">The sequence shown here is derived from an EMBL/GenBank/DDBJ whole genome shotgun (WGS) entry which is preliminary data.</text>
</comment>
<dbReference type="GO" id="GO:0005829">
    <property type="term" value="C:cytosol"/>
    <property type="evidence" value="ECO:0007669"/>
    <property type="project" value="GOC"/>
</dbReference>
<dbReference type="Gene3D" id="1.25.10.10">
    <property type="entry name" value="Leucine-rich Repeat Variant"/>
    <property type="match status" value="2"/>
</dbReference>
<dbReference type="SUPFAM" id="SSF48371">
    <property type="entry name" value="ARM repeat"/>
    <property type="match status" value="2"/>
</dbReference>
<feature type="region of interest" description="Disordered" evidence="2">
    <location>
        <begin position="2016"/>
        <end position="2038"/>
    </location>
</feature>
<dbReference type="InterPro" id="IPR040108">
    <property type="entry name" value="Laa1/Sip1/HEATR5"/>
</dbReference>
<accession>A0A0J9X8Y0</accession>
<dbReference type="Pfam" id="PF25468">
    <property type="entry name" value="HEAT_HEATR5A"/>
    <property type="match status" value="1"/>
</dbReference>